<evidence type="ECO:0000313" key="2">
    <source>
        <dbReference type="EMBL" id="QVW09794.1"/>
    </source>
</evidence>
<reference evidence="1" key="1">
    <citation type="submission" date="2018-09" db="EMBL/GenBank/DDBJ databases">
        <authorList>
            <person name="Katneni V.K."/>
            <person name="Shashi Shekhar M."/>
            <person name="Karthic K."/>
            <person name="Jangam A.K."/>
            <person name="Vijayan K.K."/>
        </authorList>
    </citation>
    <scope>NUCLEOTIDE SEQUENCE</scope>
    <source>
        <strain evidence="1">WSSV_CIBA_002</strain>
    </source>
</reference>
<dbReference type="EMBL" id="MH883318">
    <property type="protein sequence ID" value="AYV99224.1"/>
    <property type="molecule type" value="Genomic_DNA"/>
</dbReference>
<proteinExistence type="predicted"/>
<name>A0A3G5BHE0_9VIRU</name>
<sequence>MEWINQRTSREDLFNTYTGNAVIRSAAKQALAIEKHAAERRGENAWTTSAAAAASSNFNNVQQDYTDDDITQVSIANSVLNNPFLKRYAKLIDNLAISSLPPDIEDDVIIHTRDASNSTVRVDGANIYFAIIDGDLCVYPKQYISDKVLCGSLNREKALFYNSSKNKWTYGCNLNFDIVDAAIMKHPDYKEETTSTKHIRKILGIGASEKLNITHYLNYFIQ</sequence>
<evidence type="ECO:0000313" key="1">
    <source>
        <dbReference type="EMBL" id="AYV99224.1"/>
    </source>
</evidence>
<protein>
    <submittedName>
        <fullName evidence="1">Wssv049</fullName>
    </submittedName>
</protein>
<dbReference type="EMBL" id="MW248107">
    <property type="protein sequence ID" value="QVW09794.1"/>
    <property type="molecule type" value="Genomic_DNA"/>
</dbReference>
<gene>
    <name evidence="2" type="ORF">OJPGDAPP_00026</name>
</gene>
<organism evidence="1">
    <name type="scientific">White spot syndrome virus</name>
    <dbReference type="NCBI Taxonomy" id="342409"/>
    <lineage>
        <taxon>Viruses</taxon>
        <taxon>Viruses incertae sedis</taxon>
        <taxon>Naldaviricetes</taxon>
        <taxon>Nimaviridae</taxon>
        <taxon>Whispovirus</taxon>
    </lineage>
</organism>
<reference evidence="2" key="2">
    <citation type="submission" date="2020-11" db="EMBL/GenBank/DDBJ databases">
        <title>Report of three genome sequences of White spot syndrome virus from India.</title>
        <authorList>
            <person name="Rajendran K.V."/>
            <person name="Kulkarni A."/>
            <person name="Deepika A."/>
            <person name="Manabesh M."/>
            <person name="Sanath Kumar H."/>
            <person name="Bedekar M.K."/>
            <person name="Rosalind George M."/>
            <person name="John K.R."/>
            <person name="Bass D."/>
            <person name="van Aerle R."/>
        </authorList>
    </citation>
    <scope>NUCLEOTIDE SEQUENCE</scope>
    <source>
        <strain evidence="2">DBA1182</strain>
    </source>
</reference>
<accession>A0A3G5BHE0</accession>